<evidence type="ECO:0000256" key="1">
    <source>
        <dbReference type="ARBA" id="ARBA00022729"/>
    </source>
</evidence>
<dbReference type="SUPFAM" id="SSF52833">
    <property type="entry name" value="Thioredoxin-like"/>
    <property type="match status" value="1"/>
</dbReference>
<dbReference type="AlphaFoldDB" id="A0A5C5X4H0"/>
<proteinExistence type="predicted"/>
<gene>
    <name evidence="4" type="ORF">KOR42_03890</name>
</gene>
<evidence type="ECO:0000313" key="5">
    <source>
        <dbReference type="Proteomes" id="UP000317243"/>
    </source>
</evidence>
<reference evidence="4 5" key="1">
    <citation type="submission" date="2019-02" db="EMBL/GenBank/DDBJ databases">
        <title>Deep-cultivation of Planctomycetes and their phenomic and genomic characterization uncovers novel biology.</title>
        <authorList>
            <person name="Wiegand S."/>
            <person name="Jogler M."/>
            <person name="Boedeker C."/>
            <person name="Pinto D."/>
            <person name="Vollmers J."/>
            <person name="Rivas-Marin E."/>
            <person name="Kohn T."/>
            <person name="Peeters S.H."/>
            <person name="Heuer A."/>
            <person name="Rast P."/>
            <person name="Oberbeckmann S."/>
            <person name="Bunk B."/>
            <person name="Jeske O."/>
            <person name="Meyerdierks A."/>
            <person name="Storesund J.E."/>
            <person name="Kallscheuer N."/>
            <person name="Luecker S."/>
            <person name="Lage O.M."/>
            <person name="Pohl T."/>
            <person name="Merkel B.J."/>
            <person name="Hornburger P."/>
            <person name="Mueller R.-W."/>
            <person name="Bruemmer F."/>
            <person name="Labrenz M."/>
            <person name="Spormann A.M."/>
            <person name="Op Den Camp H."/>
            <person name="Overmann J."/>
            <person name="Amann R."/>
            <person name="Jetten M.S.M."/>
            <person name="Mascher T."/>
            <person name="Medema M.H."/>
            <person name="Devos D.P."/>
            <person name="Kaster A.-K."/>
            <person name="Ovreas L."/>
            <person name="Rohde M."/>
            <person name="Galperin M.Y."/>
            <person name="Jogler C."/>
        </authorList>
    </citation>
    <scope>NUCLEOTIDE SEQUENCE [LARGE SCALE GENOMIC DNA]</scope>
    <source>
        <strain evidence="4 5">KOR42</strain>
    </source>
</reference>
<dbReference type="Gene3D" id="3.40.30.10">
    <property type="entry name" value="Glutaredoxin"/>
    <property type="match status" value="1"/>
</dbReference>
<evidence type="ECO:0000256" key="2">
    <source>
        <dbReference type="SAM" id="SignalP"/>
    </source>
</evidence>
<dbReference type="InterPro" id="IPR036249">
    <property type="entry name" value="Thioredoxin-like_sf"/>
</dbReference>
<feature type="domain" description="Thioredoxin" evidence="3">
    <location>
        <begin position="19"/>
        <end position="155"/>
    </location>
</feature>
<dbReference type="PANTHER" id="PTHR15337">
    <property type="entry name" value="ANTERIOR GRADIENT PROTEIN-RELATED"/>
    <property type="match status" value="1"/>
</dbReference>
<feature type="signal peptide" evidence="2">
    <location>
        <begin position="1"/>
        <end position="24"/>
    </location>
</feature>
<dbReference type="Pfam" id="PF13098">
    <property type="entry name" value="Thioredoxin_2"/>
    <property type="match status" value="1"/>
</dbReference>
<sequence length="163" mass="17862" precursor="true">MKRTALYSIAIVLFATALSQTSKGAPPFLPTKSAGANQGEAVQWQTNLHSAHKIATTENKPMLVVFGADWCHFCKKLEKETLTSPEISKYVNDSFVAVHLDADTDKKAAEILNVTGLPCTIVLSPKADLLGRIDGYYTPGPFYQKLAEAKQKHQVVQRTSITK</sequence>
<accession>A0A5C5X4H0</accession>
<feature type="chain" id="PRO_5022953591" evidence="2">
    <location>
        <begin position="25"/>
        <end position="163"/>
    </location>
</feature>
<name>A0A5C5X4H0_9PLAN</name>
<dbReference type="EMBL" id="SIHI01000001">
    <property type="protein sequence ID" value="TWT57032.1"/>
    <property type="molecule type" value="Genomic_DNA"/>
</dbReference>
<dbReference type="InterPro" id="IPR012336">
    <property type="entry name" value="Thioredoxin-like_fold"/>
</dbReference>
<protein>
    <submittedName>
        <fullName evidence="4">Thiol:disulfide interchange protein</fullName>
    </submittedName>
</protein>
<dbReference type="PANTHER" id="PTHR15337:SF11">
    <property type="entry name" value="THIOREDOXIN DOMAIN-CONTAINING PROTEIN"/>
    <property type="match status" value="1"/>
</dbReference>
<dbReference type="Proteomes" id="UP000317243">
    <property type="component" value="Unassembled WGS sequence"/>
</dbReference>
<evidence type="ECO:0000259" key="3">
    <source>
        <dbReference type="PROSITE" id="PS51352"/>
    </source>
</evidence>
<evidence type="ECO:0000313" key="4">
    <source>
        <dbReference type="EMBL" id="TWT57032.1"/>
    </source>
</evidence>
<comment type="caution">
    <text evidence="4">The sequence shown here is derived from an EMBL/GenBank/DDBJ whole genome shotgun (WGS) entry which is preliminary data.</text>
</comment>
<keyword evidence="1 2" id="KW-0732">Signal</keyword>
<dbReference type="OrthoDB" id="267639at2"/>
<keyword evidence="5" id="KW-1185">Reference proteome</keyword>
<dbReference type="PROSITE" id="PS51352">
    <property type="entry name" value="THIOREDOXIN_2"/>
    <property type="match status" value="1"/>
</dbReference>
<dbReference type="InterPro" id="IPR013766">
    <property type="entry name" value="Thioredoxin_domain"/>
</dbReference>
<organism evidence="4 5">
    <name type="scientific">Thalassoglobus neptunius</name>
    <dbReference type="NCBI Taxonomy" id="1938619"/>
    <lineage>
        <taxon>Bacteria</taxon>
        <taxon>Pseudomonadati</taxon>
        <taxon>Planctomycetota</taxon>
        <taxon>Planctomycetia</taxon>
        <taxon>Planctomycetales</taxon>
        <taxon>Planctomycetaceae</taxon>
        <taxon>Thalassoglobus</taxon>
    </lineage>
</organism>
<dbReference type="RefSeq" id="WP_146506920.1">
    <property type="nucleotide sequence ID" value="NZ_SIHI01000001.1"/>
</dbReference>
<dbReference type="InterPro" id="IPR051099">
    <property type="entry name" value="AGR/TXD"/>
</dbReference>